<proteinExistence type="predicted"/>
<dbReference type="InterPro" id="IPR007473">
    <property type="entry name" value="RlmJ"/>
</dbReference>
<gene>
    <name evidence="1" type="ORF">GCM10011369_25340</name>
</gene>
<organism evidence="1 2">
    <name type="scientific">Neiella marina</name>
    <dbReference type="NCBI Taxonomy" id="508461"/>
    <lineage>
        <taxon>Bacteria</taxon>
        <taxon>Pseudomonadati</taxon>
        <taxon>Pseudomonadota</taxon>
        <taxon>Gammaproteobacteria</taxon>
        <taxon>Alteromonadales</taxon>
        <taxon>Echinimonadaceae</taxon>
        <taxon>Neiella</taxon>
    </lineage>
</organism>
<dbReference type="GO" id="GO:0036307">
    <property type="term" value="F:23S rRNA (adenine(2030)-N(6))-methyltransferase activity"/>
    <property type="evidence" value="ECO:0007669"/>
    <property type="project" value="TreeGrafter"/>
</dbReference>
<comment type="caution">
    <text evidence="1">The sequence shown here is derived from an EMBL/GenBank/DDBJ whole genome shotgun (WGS) entry which is preliminary data.</text>
</comment>
<dbReference type="Gene3D" id="3.40.50.150">
    <property type="entry name" value="Vaccinia Virus protein VP39"/>
    <property type="match status" value="1"/>
</dbReference>
<dbReference type="InterPro" id="IPR029063">
    <property type="entry name" value="SAM-dependent_MTases_sf"/>
</dbReference>
<accession>A0A8J2U6M7</accession>
<evidence type="ECO:0000313" key="1">
    <source>
        <dbReference type="EMBL" id="GGA82300.1"/>
    </source>
</evidence>
<evidence type="ECO:0000313" key="2">
    <source>
        <dbReference type="Proteomes" id="UP000619743"/>
    </source>
</evidence>
<dbReference type="GO" id="GO:0070475">
    <property type="term" value="P:rRNA base methylation"/>
    <property type="evidence" value="ECO:0007669"/>
    <property type="project" value="InterPro"/>
</dbReference>
<name>A0A8J2U6M7_9GAMM</name>
<dbReference type="RefSeq" id="WP_087506174.1">
    <property type="nucleotide sequence ID" value="NZ_BMDX01000013.1"/>
</dbReference>
<dbReference type="PANTHER" id="PTHR37426:SF1">
    <property type="entry name" value="RIBOSOMAL RNA LARGE SUBUNIT METHYLTRANSFERASE J"/>
    <property type="match status" value="1"/>
</dbReference>
<dbReference type="EMBL" id="BMDX01000013">
    <property type="protein sequence ID" value="GGA82300.1"/>
    <property type="molecule type" value="Genomic_DNA"/>
</dbReference>
<keyword evidence="2" id="KW-1185">Reference proteome</keyword>
<reference evidence="2" key="1">
    <citation type="journal article" date="2019" name="Int. J. Syst. Evol. Microbiol.">
        <title>The Global Catalogue of Microorganisms (GCM) 10K type strain sequencing project: providing services to taxonomists for standard genome sequencing and annotation.</title>
        <authorList>
            <consortium name="The Broad Institute Genomics Platform"/>
            <consortium name="The Broad Institute Genome Sequencing Center for Infectious Disease"/>
            <person name="Wu L."/>
            <person name="Ma J."/>
        </authorList>
    </citation>
    <scope>NUCLEOTIDE SEQUENCE [LARGE SCALE GENOMIC DNA]</scope>
    <source>
        <strain evidence="2">CGMCC 1.10130</strain>
    </source>
</reference>
<dbReference type="AlphaFoldDB" id="A0A8J2U6M7"/>
<dbReference type="SUPFAM" id="SSF53335">
    <property type="entry name" value="S-adenosyl-L-methionine-dependent methyltransferases"/>
    <property type="match status" value="1"/>
</dbReference>
<dbReference type="GO" id="GO:0005829">
    <property type="term" value="C:cytosol"/>
    <property type="evidence" value="ECO:0007669"/>
    <property type="project" value="TreeGrafter"/>
</dbReference>
<dbReference type="Proteomes" id="UP000619743">
    <property type="component" value="Unassembled WGS sequence"/>
</dbReference>
<sequence>MAYEHKTKAGNLGDVFKHLTLCQLLDGKLEKHQGKFFCYADTFAGRPQYAIEQSKGWRKGAAKLLDINIPPLSSVRYWHQHVSATKTQTEPFYPGSSKFAEQLIVQHGFKPQLLLWDTSEVCVNALKDSFPNAKYVGQSEVKVNDLLLEQADFVLIDPPGIRSRRHPDYPSWQSLAQMMALPVDMLMWLPLPDSLTSSRNVSHRDIRKLAVSMNLTVSEVTWNTTGMLGCQLLYRADPLIMGAARRVIDWMAHTMKCQAKHFDITSI</sequence>
<protein>
    <submittedName>
        <fullName evidence="1">Uncharacterized protein</fullName>
    </submittedName>
</protein>
<dbReference type="PANTHER" id="PTHR37426">
    <property type="entry name" value="RIBOSOMAL RNA LARGE SUBUNIT METHYLTRANSFERASE J"/>
    <property type="match status" value="1"/>
</dbReference>